<dbReference type="PANTHER" id="PTHR39158">
    <property type="entry name" value="OS08G0560600 PROTEIN"/>
    <property type="match status" value="1"/>
</dbReference>
<organism evidence="2 3">
    <name type="scientific">Edwardsiella anguillarum ET080813</name>
    <dbReference type="NCBI Taxonomy" id="667120"/>
    <lineage>
        <taxon>Bacteria</taxon>
        <taxon>Pseudomonadati</taxon>
        <taxon>Pseudomonadota</taxon>
        <taxon>Gammaproteobacteria</taxon>
        <taxon>Enterobacterales</taxon>
        <taxon>Hafniaceae</taxon>
        <taxon>Edwardsiella</taxon>
    </lineage>
</organism>
<dbReference type="InterPro" id="IPR018961">
    <property type="entry name" value="DnaJ_homolog_subfam-C_membr-28"/>
</dbReference>
<dbReference type="HOGENOM" id="CLU_129296_0_0_6"/>
<gene>
    <name evidence="2" type="ORF">ETEE_1432</name>
</gene>
<protein>
    <recommendedName>
        <fullName evidence="1">DnaJ homologue subfamily C member 28 conserved domain-containing protein</fullName>
    </recommendedName>
</protein>
<dbReference type="EMBL" id="CP006664">
    <property type="protein sequence ID" value="AIJ07884.1"/>
    <property type="molecule type" value="Genomic_DNA"/>
</dbReference>
<dbReference type="GeneID" id="33939059"/>
<dbReference type="RefSeq" id="WP_034165757.1">
    <property type="nucleotide sequence ID" value="NZ_CP006664.1"/>
</dbReference>
<sequence length="124" mass="13839">MSIIDDWAERHIADAQARGELSALPGEGRPLILDDDSHVPAELRSGYRLLKNAGCLPPPLEQRREAITLLEMLRGIDGDHPDYRALSKRLTLLELRLQQAGMDTAFLRGAYGEPLRRQLTPTGE</sequence>
<dbReference type="AlphaFoldDB" id="A0A076LQI9"/>
<dbReference type="Pfam" id="PF09350">
    <property type="entry name" value="DJC28_CD"/>
    <property type="match status" value="1"/>
</dbReference>
<evidence type="ECO:0000313" key="3">
    <source>
        <dbReference type="Proteomes" id="UP000028681"/>
    </source>
</evidence>
<evidence type="ECO:0000259" key="1">
    <source>
        <dbReference type="Pfam" id="PF09350"/>
    </source>
</evidence>
<accession>A0A076LQI9</accession>
<proteinExistence type="predicted"/>
<feature type="domain" description="DnaJ homologue subfamily C member 28 conserved" evidence="1">
    <location>
        <begin position="7"/>
        <end position="74"/>
    </location>
</feature>
<dbReference type="Proteomes" id="UP000028681">
    <property type="component" value="Chromosome"/>
</dbReference>
<dbReference type="PANTHER" id="PTHR39158:SF1">
    <property type="entry name" value="DNAJ HOMOLOG SUBFAMILY C MEMBER 28"/>
    <property type="match status" value="1"/>
</dbReference>
<reference evidence="2 3" key="1">
    <citation type="journal article" date="2012" name="PLoS ONE">
        <title>Edwardsiella comparative phylogenomics reveal the new intra/inter-species taxonomic relationships, virulence evolution and niche adaptation mechanisms.</title>
        <authorList>
            <person name="Yang M."/>
            <person name="Lv Y."/>
            <person name="Xiao J."/>
            <person name="Wu H."/>
            <person name="Zheng H."/>
            <person name="Liu Q."/>
            <person name="Zhang Y."/>
            <person name="Wang Q."/>
        </authorList>
    </citation>
    <scope>NUCLEOTIDE SEQUENCE [LARGE SCALE GENOMIC DNA]</scope>
    <source>
        <strain evidence="3">080813</strain>
    </source>
</reference>
<dbReference type="KEGG" id="ete:ETEE_1432"/>
<dbReference type="NCBIfam" id="NF007572">
    <property type="entry name" value="PRK10203.1"/>
    <property type="match status" value="1"/>
</dbReference>
<dbReference type="InterPro" id="IPR052573">
    <property type="entry name" value="DnaJ_C_subfamily_28"/>
</dbReference>
<evidence type="ECO:0000313" key="2">
    <source>
        <dbReference type="EMBL" id="AIJ07884.1"/>
    </source>
</evidence>
<name>A0A076LQI9_9GAMM</name>